<feature type="region of interest" description="Disordered" evidence="1">
    <location>
        <begin position="60"/>
        <end position="83"/>
    </location>
</feature>
<protein>
    <submittedName>
        <fullName evidence="2">Uncharacterized protein</fullName>
    </submittedName>
</protein>
<feature type="compositionally biased region" description="Basic and acidic residues" evidence="1">
    <location>
        <begin position="1"/>
        <end position="21"/>
    </location>
</feature>
<sequence length="133" mass="15508">MPTAIRDESSPETETRTRHELSPQTRARICKLRSYNLSYREIYAVFPEIPLSTIRSTILKEPAREGHKSLPRAGRPRTLTPEQRDHVYDLLAHREPNIKMRDLLAEVDHAIKPRAMRLLLREMGFPRLLATKD</sequence>
<dbReference type="Proteomes" id="UP001187682">
    <property type="component" value="Unassembled WGS sequence"/>
</dbReference>
<dbReference type="InterPro" id="IPR009057">
    <property type="entry name" value="Homeodomain-like_sf"/>
</dbReference>
<organism evidence="2 3">
    <name type="scientific">Cephalotrichum gorgonifer</name>
    <dbReference type="NCBI Taxonomy" id="2041049"/>
    <lineage>
        <taxon>Eukaryota</taxon>
        <taxon>Fungi</taxon>
        <taxon>Dikarya</taxon>
        <taxon>Ascomycota</taxon>
        <taxon>Pezizomycotina</taxon>
        <taxon>Sordariomycetes</taxon>
        <taxon>Hypocreomycetidae</taxon>
        <taxon>Microascales</taxon>
        <taxon>Microascaceae</taxon>
        <taxon>Cephalotrichum</taxon>
    </lineage>
</organism>
<feature type="region of interest" description="Disordered" evidence="1">
    <location>
        <begin position="1"/>
        <end position="22"/>
    </location>
</feature>
<evidence type="ECO:0000256" key="1">
    <source>
        <dbReference type="SAM" id="MobiDB-lite"/>
    </source>
</evidence>
<evidence type="ECO:0000313" key="3">
    <source>
        <dbReference type="Proteomes" id="UP001187682"/>
    </source>
</evidence>
<dbReference type="SUPFAM" id="SSF46689">
    <property type="entry name" value="Homeodomain-like"/>
    <property type="match status" value="1"/>
</dbReference>
<comment type="caution">
    <text evidence="2">The sequence shown here is derived from an EMBL/GenBank/DDBJ whole genome shotgun (WGS) entry which is preliminary data.</text>
</comment>
<dbReference type="EMBL" id="ONZQ02000002">
    <property type="protein sequence ID" value="SPN98475.1"/>
    <property type="molecule type" value="Genomic_DNA"/>
</dbReference>
<evidence type="ECO:0000313" key="2">
    <source>
        <dbReference type="EMBL" id="SPN98475.1"/>
    </source>
</evidence>
<reference evidence="2" key="1">
    <citation type="submission" date="2018-03" db="EMBL/GenBank/DDBJ databases">
        <authorList>
            <person name="Guldener U."/>
        </authorList>
    </citation>
    <scope>NUCLEOTIDE SEQUENCE</scope>
</reference>
<proteinExistence type="predicted"/>
<accession>A0AAE8MR35</accession>
<dbReference type="AlphaFoldDB" id="A0AAE8MR35"/>
<name>A0AAE8MR35_9PEZI</name>
<gene>
    <name evidence="2" type="ORF">DNG_01519</name>
</gene>
<keyword evidence="3" id="KW-1185">Reference proteome</keyword>